<reference evidence="13 14" key="1">
    <citation type="journal article" date="2016" name="Nat. Commun.">
        <title>Thousands of microbial genomes shed light on interconnected biogeochemical processes in an aquifer system.</title>
        <authorList>
            <person name="Anantharaman K."/>
            <person name="Brown C.T."/>
            <person name="Hug L.A."/>
            <person name="Sharon I."/>
            <person name="Castelle C.J."/>
            <person name="Probst A.J."/>
            <person name="Thomas B.C."/>
            <person name="Singh A."/>
            <person name="Wilkins M.J."/>
            <person name="Karaoz U."/>
            <person name="Brodie E.L."/>
            <person name="Williams K.H."/>
            <person name="Hubbard S.S."/>
            <person name="Banfield J.F."/>
        </authorList>
    </citation>
    <scope>NUCLEOTIDE SEQUENCE [LARGE SCALE GENOMIC DNA]</scope>
</reference>
<keyword evidence="5" id="KW-0133">Cell shape</keyword>
<comment type="subcellular location">
    <subcellularLocation>
        <location evidence="2">Cell membrane</location>
    </subcellularLocation>
    <subcellularLocation>
        <location evidence="1">Membrane</location>
        <topology evidence="1">Single-pass membrane protein</topology>
    </subcellularLocation>
</comment>
<dbReference type="EMBL" id="MHNL01000005">
    <property type="protein sequence ID" value="OGZ45666.1"/>
    <property type="molecule type" value="Genomic_DNA"/>
</dbReference>
<dbReference type="GO" id="GO:0071972">
    <property type="term" value="F:peptidoglycan L,D-transpeptidase activity"/>
    <property type="evidence" value="ECO:0007669"/>
    <property type="project" value="TreeGrafter"/>
</dbReference>
<dbReference type="STRING" id="1802115.A2756_02045"/>
<dbReference type="SUPFAM" id="SSF56519">
    <property type="entry name" value="Penicillin binding protein dimerisation domain"/>
    <property type="match status" value="1"/>
</dbReference>
<dbReference type="InterPro" id="IPR036138">
    <property type="entry name" value="PBP_dimer_sf"/>
</dbReference>
<accession>A0A1G2G5Y8</accession>
<evidence type="ECO:0000259" key="12">
    <source>
        <dbReference type="Pfam" id="PF03717"/>
    </source>
</evidence>
<dbReference type="Pfam" id="PF00905">
    <property type="entry name" value="Transpeptidase"/>
    <property type="match status" value="1"/>
</dbReference>
<evidence type="ECO:0000256" key="4">
    <source>
        <dbReference type="ARBA" id="ARBA00022692"/>
    </source>
</evidence>
<gene>
    <name evidence="13" type="ORF">A2756_02045</name>
</gene>
<evidence type="ECO:0000256" key="8">
    <source>
        <dbReference type="ARBA" id="ARBA00023136"/>
    </source>
</evidence>
<dbReference type="SUPFAM" id="SSF56601">
    <property type="entry name" value="beta-lactamase/transpeptidase-like"/>
    <property type="match status" value="1"/>
</dbReference>
<feature type="domain" description="Penicillin-binding protein transpeptidase" evidence="11">
    <location>
        <begin position="299"/>
        <end position="633"/>
    </location>
</feature>
<dbReference type="GO" id="GO:0071555">
    <property type="term" value="P:cell wall organization"/>
    <property type="evidence" value="ECO:0007669"/>
    <property type="project" value="UniProtKB-KW"/>
</dbReference>
<dbReference type="InterPro" id="IPR001460">
    <property type="entry name" value="PCN-bd_Tpept"/>
</dbReference>
<evidence type="ECO:0000256" key="5">
    <source>
        <dbReference type="ARBA" id="ARBA00022960"/>
    </source>
</evidence>
<evidence type="ECO:0008006" key="15">
    <source>
        <dbReference type="Google" id="ProtNLM"/>
    </source>
</evidence>
<dbReference type="Proteomes" id="UP000177785">
    <property type="component" value="Unassembled WGS sequence"/>
</dbReference>
<dbReference type="InterPro" id="IPR012338">
    <property type="entry name" value="Beta-lactam/transpept-like"/>
</dbReference>
<dbReference type="AlphaFoldDB" id="A0A1G2G5Y8"/>
<evidence type="ECO:0000256" key="1">
    <source>
        <dbReference type="ARBA" id="ARBA00004167"/>
    </source>
</evidence>
<evidence type="ECO:0000259" key="11">
    <source>
        <dbReference type="Pfam" id="PF00905"/>
    </source>
</evidence>
<evidence type="ECO:0000256" key="2">
    <source>
        <dbReference type="ARBA" id="ARBA00004236"/>
    </source>
</evidence>
<keyword evidence="3" id="KW-1003">Cell membrane</keyword>
<keyword evidence="8 10" id="KW-0472">Membrane</keyword>
<evidence type="ECO:0000256" key="3">
    <source>
        <dbReference type="ARBA" id="ARBA00022475"/>
    </source>
</evidence>
<evidence type="ECO:0000256" key="6">
    <source>
        <dbReference type="ARBA" id="ARBA00022984"/>
    </source>
</evidence>
<dbReference type="InterPro" id="IPR050515">
    <property type="entry name" value="Beta-lactam/transpept"/>
</dbReference>
<feature type="domain" description="Penicillin-binding protein dimerisation" evidence="12">
    <location>
        <begin position="93"/>
        <end position="258"/>
    </location>
</feature>
<keyword evidence="4 10" id="KW-0812">Transmembrane</keyword>
<dbReference type="Pfam" id="PF03717">
    <property type="entry name" value="PBP_dimer"/>
    <property type="match status" value="1"/>
</dbReference>
<evidence type="ECO:0000313" key="13">
    <source>
        <dbReference type="EMBL" id="OGZ45666.1"/>
    </source>
</evidence>
<dbReference type="GO" id="GO:0009252">
    <property type="term" value="P:peptidoglycan biosynthetic process"/>
    <property type="evidence" value="ECO:0007669"/>
    <property type="project" value="UniProtKB-KW"/>
</dbReference>
<keyword evidence="6" id="KW-0573">Peptidoglycan synthesis</keyword>
<dbReference type="Gene3D" id="3.90.1310.10">
    <property type="entry name" value="Penicillin-binding protein 2a (Domain 2)"/>
    <property type="match status" value="1"/>
</dbReference>
<feature type="transmembrane region" description="Helical" evidence="10">
    <location>
        <begin position="49"/>
        <end position="70"/>
    </location>
</feature>
<dbReference type="GO" id="GO:0008658">
    <property type="term" value="F:penicillin binding"/>
    <property type="evidence" value="ECO:0007669"/>
    <property type="project" value="InterPro"/>
</dbReference>
<keyword evidence="9" id="KW-0961">Cell wall biogenesis/degradation</keyword>
<protein>
    <recommendedName>
        <fullName evidence="15">Penicillin-binding protein 2</fullName>
    </recommendedName>
</protein>
<evidence type="ECO:0000256" key="9">
    <source>
        <dbReference type="ARBA" id="ARBA00023316"/>
    </source>
</evidence>
<evidence type="ECO:0000256" key="10">
    <source>
        <dbReference type="SAM" id="Phobius"/>
    </source>
</evidence>
<evidence type="ECO:0000313" key="14">
    <source>
        <dbReference type="Proteomes" id="UP000177785"/>
    </source>
</evidence>
<dbReference type="PANTHER" id="PTHR30627:SF2">
    <property type="entry name" value="PEPTIDOGLYCAN D,D-TRANSPEPTIDASE MRDA"/>
    <property type="match status" value="1"/>
</dbReference>
<dbReference type="GO" id="GO:0005886">
    <property type="term" value="C:plasma membrane"/>
    <property type="evidence" value="ECO:0007669"/>
    <property type="project" value="UniProtKB-SubCell"/>
</dbReference>
<dbReference type="PANTHER" id="PTHR30627">
    <property type="entry name" value="PEPTIDOGLYCAN D,D-TRANSPEPTIDASE"/>
    <property type="match status" value="1"/>
</dbReference>
<name>A0A1G2G5Y8_9BACT</name>
<dbReference type="GO" id="GO:0008360">
    <property type="term" value="P:regulation of cell shape"/>
    <property type="evidence" value="ECO:0007669"/>
    <property type="project" value="UniProtKB-KW"/>
</dbReference>
<comment type="caution">
    <text evidence="13">The sequence shown here is derived from an EMBL/GenBank/DDBJ whole genome shotgun (WGS) entry which is preliminary data.</text>
</comment>
<proteinExistence type="predicted"/>
<dbReference type="Gene3D" id="3.40.710.10">
    <property type="entry name" value="DD-peptidase/beta-lactamase superfamily"/>
    <property type="match status" value="1"/>
</dbReference>
<keyword evidence="7 10" id="KW-1133">Transmembrane helix</keyword>
<evidence type="ECO:0000256" key="7">
    <source>
        <dbReference type="ARBA" id="ARBA00022989"/>
    </source>
</evidence>
<sequence length="653" mass="71782">MLWMPNIFSRRKINPYVDPEDIFLDTRNLPGFDTIRFEGRLERPISRPIFAMISILFGLVGSTLFARAAYLGILHGDEFQARATNNHLRHISIVPPRGVIYDRNLKPLAYNVPGFRISLDVGTLPDSFDDARINQLASLLKRDPKEIADLIVGRSGEIPVDLVYEWDTANAVITAFRDDPRIQVEPATIRAYLSSPAISHVVGYLSKITKEDITEAGDAPFLWLQRGRSGIEFTYDEALRGQLGKKIVEFDSRGESLGENLFEREEAGKNLVLSISADLQEVMYQAVGDTVRERGFSGGSAIMLDAHTGAILGLVSYPGYDLNAMSRGSPRDVVHWALQDASHPLFNRAISSAYPPASTVKPFLAAAALEEHIIDPNRQILTNGKIVVPNPYDPAHPATFLDWKNHGLVNMFQAIAVSSNAYFQTIGGGYGGVPGLGLSRIHAYMSRFGFGSKTGVDIPGEFDGLLPDEAWKAKVNPKDPTWRIGDTYNISIGQGGTLATPIQLAVAALSIVNKGDIIKPKVALGISGPDGQIEYFPSREVVHSSGVSDTSLRTVQQGMRLAVQEGTAKGLNEFSLEIAAKTGTAQFIRKEKVHSWFMGYAPYENPEVVLVVNMENASAHNLIGGVYVAGQIFRWYDHNRDKLFTMPDKAKID</sequence>
<dbReference type="InterPro" id="IPR005311">
    <property type="entry name" value="PBP_dimer"/>
</dbReference>
<organism evidence="13 14">
    <name type="scientific">Candidatus Ryanbacteria bacterium RIFCSPHIGHO2_01_FULL_48_27</name>
    <dbReference type="NCBI Taxonomy" id="1802115"/>
    <lineage>
        <taxon>Bacteria</taxon>
        <taxon>Candidatus Ryaniibacteriota</taxon>
    </lineage>
</organism>